<dbReference type="EMBL" id="OX458333">
    <property type="protein sequence ID" value="CAI8966248.1"/>
    <property type="molecule type" value="Genomic_DNA"/>
</dbReference>
<dbReference type="SUPFAM" id="SSF52540">
    <property type="entry name" value="P-loop containing nucleoside triphosphate hydrolases"/>
    <property type="match status" value="1"/>
</dbReference>
<dbReference type="Gene3D" id="3.40.50.300">
    <property type="entry name" value="P-loop containing nucleotide triphosphate hydrolases"/>
    <property type="match status" value="1"/>
</dbReference>
<reference evidence="1 2" key="1">
    <citation type="submission" date="2023-03" db="EMBL/GenBank/DDBJ databases">
        <authorList>
            <person name="Pearce D."/>
        </authorList>
    </citation>
    <scope>NUCLEOTIDE SEQUENCE [LARGE SCALE GENOMIC DNA]</scope>
    <source>
        <strain evidence="1">Msz</strain>
    </source>
</reference>
<name>A0ABN8X9Z7_9GAMM</name>
<dbReference type="PANTHER" id="PTHR10704">
    <property type="entry name" value="CARBOHYDRATE SULFOTRANSFERASE"/>
    <property type="match status" value="1"/>
</dbReference>
<evidence type="ECO:0008006" key="3">
    <source>
        <dbReference type="Google" id="ProtNLM"/>
    </source>
</evidence>
<organism evidence="1 2">
    <name type="scientific">Methylocaldum szegediense</name>
    <dbReference type="NCBI Taxonomy" id="73780"/>
    <lineage>
        <taxon>Bacteria</taxon>
        <taxon>Pseudomonadati</taxon>
        <taxon>Pseudomonadota</taxon>
        <taxon>Gammaproteobacteria</taxon>
        <taxon>Methylococcales</taxon>
        <taxon>Methylococcaceae</taxon>
        <taxon>Methylocaldum</taxon>
    </lineage>
</organism>
<dbReference type="Pfam" id="PF13469">
    <property type="entry name" value="Sulfotransfer_3"/>
    <property type="match status" value="1"/>
</dbReference>
<protein>
    <recommendedName>
        <fullName evidence="3">Sulfotransferase</fullName>
    </recommendedName>
</protein>
<proteinExistence type="predicted"/>
<dbReference type="Proteomes" id="UP001162030">
    <property type="component" value="Chromosome"/>
</dbReference>
<gene>
    <name evidence="1" type="ORF">MSZNOR_4773</name>
</gene>
<dbReference type="RefSeq" id="WP_026610053.1">
    <property type="nucleotide sequence ID" value="NZ_OX458333.1"/>
</dbReference>
<dbReference type="InterPro" id="IPR051135">
    <property type="entry name" value="Gal/GlcNAc/GalNAc_ST"/>
</dbReference>
<dbReference type="InterPro" id="IPR027417">
    <property type="entry name" value="P-loop_NTPase"/>
</dbReference>
<sequence length="325" mass="37022">MVDPKKLIILVGMPRSGTTWIGKLFDSHPDVLYLHEPDSIRPLNNILPLLPDKDYDANVTGELNEYLDGILTACPIQCCAKLPIFPKHYRKRTENLLFKGRIYLNKLGESLLGRIRQIDVSSAVNSDTRIVWKSIESLGRVGSFIEGLKGCKAIVILRHPCGYVASVLRGEANRNFSDSCPSAEDWDLFELLLNSAQARALGLTMDDLRRLPPEARLTWKWIVFNEKALSFLEIEDRLTVVKYEDLCESPDVTCRLLFEWAGLSWNPQTEAFLSGTISKHDDGFYSVYRNPSLAARKWTEELSDTQVKNVFSMLEKSRLSEYYRA</sequence>
<accession>A0ABN8X9Z7</accession>
<evidence type="ECO:0000313" key="1">
    <source>
        <dbReference type="EMBL" id="CAI8966248.1"/>
    </source>
</evidence>
<keyword evidence="2" id="KW-1185">Reference proteome</keyword>
<evidence type="ECO:0000313" key="2">
    <source>
        <dbReference type="Proteomes" id="UP001162030"/>
    </source>
</evidence>
<dbReference type="PANTHER" id="PTHR10704:SF44">
    <property type="entry name" value="LD35051P-RELATED"/>
    <property type="match status" value="1"/>
</dbReference>